<evidence type="ECO:0000259" key="15">
    <source>
        <dbReference type="PROSITE" id="PS51034"/>
    </source>
</evidence>
<evidence type="ECO:0000256" key="10">
    <source>
        <dbReference type="ARBA" id="ARBA00022989"/>
    </source>
</evidence>
<evidence type="ECO:0000256" key="6">
    <source>
        <dbReference type="ARBA" id="ARBA00022530"/>
    </source>
</evidence>
<reference evidence="17" key="1">
    <citation type="submission" date="2013-03" db="EMBL/GenBank/DDBJ databases">
        <authorList>
            <person name="Jeffery W."/>
            <person name="Warren W."/>
            <person name="Wilson R.K."/>
        </authorList>
    </citation>
    <scope>NUCLEOTIDE SEQUENCE</scope>
    <source>
        <strain evidence="17">female</strain>
    </source>
</reference>
<dbReference type="InterPro" id="IPR055356">
    <property type="entry name" value="ZP-N"/>
</dbReference>
<dbReference type="FunFam" id="2.60.40.4100:FF:000002">
    <property type="entry name" value="Zona pellucida sperm-binding protein 3"/>
    <property type="match status" value="1"/>
</dbReference>
<dbReference type="GO" id="GO:0032190">
    <property type="term" value="F:acrosin binding"/>
    <property type="evidence" value="ECO:0007669"/>
    <property type="project" value="TreeGrafter"/>
</dbReference>
<evidence type="ECO:0000256" key="9">
    <source>
        <dbReference type="ARBA" id="ARBA00022729"/>
    </source>
</evidence>
<dbReference type="Bgee" id="ENSAMXG00000032000">
    <property type="expression patterns" value="Expressed in ovary and 6 other cell types or tissues"/>
</dbReference>
<keyword evidence="9 14" id="KW-0732">Signal</keyword>
<keyword evidence="12 14" id="KW-1015">Disulfide bond</keyword>
<name>A0A3B1IRY2_ASTMX</name>
<keyword evidence="5 14" id="KW-0964">Secreted</keyword>
<dbReference type="Gene3D" id="2.60.40.4100">
    <property type="entry name" value="Zona pellucida, ZP-C domain"/>
    <property type="match status" value="1"/>
</dbReference>
<dbReference type="Pfam" id="PF00100">
    <property type="entry name" value="Zona_pellucida"/>
    <property type="match status" value="1"/>
</dbReference>
<dbReference type="Ensembl" id="ENSAMXT00000052298.1">
    <property type="protein sequence ID" value="ENSAMXP00000032733.1"/>
    <property type="gene ID" value="ENSAMXG00000032000.1"/>
</dbReference>
<evidence type="ECO:0000256" key="11">
    <source>
        <dbReference type="ARBA" id="ARBA00023136"/>
    </source>
</evidence>
<dbReference type="InParanoid" id="A0A3B1IRY2"/>
<dbReference type="Proteomes" id="UP000018467">
    <property type="component" value="Unassembled WGS sequence"/>
</dbReference>
<dbReference type="Pfam" id="PF23344">
    <property type="entry name" value="ZP-N"/>
    <property type="match status" value="1"/>
</dbReference>
<dbReference type="PANTHER" id="PTHR11576">
    <property type="entry name" value="ZONA PELLUCIDA SPERM-BINDING PROTEIN 3"/>
    <property type="match status" value="1"/>
</dbReference>
<comment type="function">
    <text evidence="14">Component of the zona pellucida, an extracellular matrix surrounding oocytes which mediates sperm binding, induction of the acrosome reaction and prevents post-fertilization polyspermy. The zona pellucida is composed of 3 to 4 glycoproteins, ZP1, ZP2, ZP3, and ZP4. ZP3 is essential for sperm binding and zona matrix formation.</text>
</comment>
<dbReference type="GO" id="GO:0007339">
    <property type="term" value="P:binding of sperm to zona pellucida"/>
    <property type="evidence" value="ECO:0007669"/>
    <property type="project" value="UniProtKB-UniRule"/>
</dbReference>
<dbReference type="PROSITE" id="PS51034">
    <property type="entry name" value="ZP_2"/>
    <property type="match status" value="1"/>
</dbReference>
<protein>
    <recommendedName>
        <fullName evidence="3 14">Zona pellucida sperm-binding protein 3</fullName>
    </recommendedName>
</protein>
<comment type="similarity">
    <text evidence="2 14">Belongs to the ZP domain family. ZPC subfamily.</text>
</comment>
<dbReference type="STRING" id="7994.ENSAMXP00000032733"/>
<comment type="subcellular location">
    <subcellularLocation>
        <location evidence="1">Secreted</location>
        <location evidence="1">Extracellular space</location>
        <location evidence="1">Extracellular matrix</location>
    </subcellularLocation>
    <subcellularLocation>
        <location evidence="14">Zona pellucida</location>
    </subcellularLocation>
    <subcellularLocation>
        <location evidence="14">Cell membrane</location>
        <topology evidence="14">Single-pass type I membrane protein</topology>
    </subcellularLocation>
</comment>
<keyword evidence="7 14" id="KW-0165">Cleavage on pair of basic residues</keyword>
<keyword evidence="11" id="KW-0472">Membrane</keyword>
<dbReference type="GO" id="GO:0035803">
    <property type="term" value="P:egg coat formation"/>
    <property type="evidence" value="ECO:0007669"/>
    <property type="project" value="UniProtKB-UniRule"/>
</dbReference>
<keyword evidence="8" id="KW-0812">Transmembrane</keyword>
<dbReference type="PANTHER" id="PTHR11576:SF2">
    <property type="entry name" value="ZONA PELLUCIDA SPERM-BINDING PROTEIN 3"/>
    <property type="match status" value="1"/>
</dbReference>
<dbReference type="FunCoup" id="A0A3B1IRY2">
    <property type="interactions" value="1263"/>
</dbReference>
<proteinExistence type="inferred from homology"/>
<evidence type="ECO:0000313" key="17">
    <source>
        <dbReference type="Proteomes" id="UP000018467"/>
    </source>
</evidence>
<dbReference type="InterPro" id="IPR042235">
    <property type="entry name" value="ZP-C_dom"/>
</dbReference>
<evidence type="ECO:0000313" key="16">
    <source>
        <dbReference type="Ensembl" id="ENSAMXP00000032733.1"/>
    </source>
</evidence>
<dbReference type="InterPro" id="IPR055355">
    <property type="entry name" value="ZP-C"/>
</dbReference>
<dbReference type="InterPro" id="IPR001507">
    <property type="entry name" value="ZP_dom"/>
</dbReference>
<evidence type="ECO:0000256" key="12">
    <source>
        <dbReference type="ARBA" id="ARBA00023157"/>
    </source>
</evidence>
<evidence type="ECO:0000256" key="2">
    <source>
        <dbReference type="ARBA" id="ARBA00006735"/>
    </source>
</evidence>
<dbReference type="GO" id="GO:0035804">
    <property type="term" value="F:structural constituent of egg coat"/>
    <property type="evidence" value="ECO:0007669"/>
    <property type="project" value="UniProtKB-UniRule"/>
</dbReference>
<accession>A0A3B1IRY2</accession>
<evidence type="ECO:0000256" key="3">
    <source>
        <dbReference type="ARBA" id="ARBA00017980"/>
    </source>
</evidence>
<comment type="PTM">
    <text evidence="14">Proteolytically cleaved before the transmembrane segment to yield the secreted ectodomain incorporated in the zona pellucida.</text>
</comment>
<keyword evidence="10" id="KW-1133">Transmembrane helix</keyword>
<dbReference type="AlphaFoldDB" id="A0A3B1IRY2"/>
<evidence type="ECO:0000256" key="14">
    <source>
        <dbReference type="RuleBase" id="RU367066"/>
    </source>
</evidence>
<dbReference type="Gene3D" id="2.60.40.3210">
    <property type="entry name" value="Zona pellucida, ZP-N domain"/>
    <property type="match status" value="1"/>
</dbReference>
<dbReference type="FunFam" id="2.60.40.3210:FF:000001">
    <property type="entry name" value="Zona pellucida sperm-binding protein 3"/>
    <property type="match status" value="1"/>
</dbReference>
<comment type="domain">
    <text evidence="14">The ZP domain is involved in the polymerization of the ZP proteins to form the zona pellucida.</text>
</comment>
<evidence type="ECO:0000256" key="1">
    <source>
        <dbReference type="ARBA" id="ARBA00004498"/>
    </source>
</evidence>
<keyword evidence="4 14" id="KW-1003">Cell membrane</keyword>
<dbReference type="GO" id="GO:0035805">
    <property type="term" value="C:egg coat"/>
    <property type="evidence" value="ECO:0007669"/>
    <property type="project" value="UniProtKB-SubCell"/>
</dbReference>
<sequence>MDNIFHSTTDEPPTADHIELDWCHLCHTNSRSRGVLRALQCGRSHLCLFLHKSSSRKQQKQSSVFHRISKMALKQCGVGVLLVLVLGVCNAQFGNPVGAPAQPTLPNVPGLGGISNSPQTPLSVQLKQMLGPVKKLMWHYPQAPVKPQQPAVHFEPPQPVRATSVAVQCSENNVYVQVKKDFLGTGELISPAEITLGGCAATGEDSAAQVYLFQAELQLCNGVSMVSLKMTEDELVYSFNIIYVPKTSTPSSVGSPVVRTKSTVVGIECHYPRKFNVSSNVLLPAWIPYAATVTAEERLVFSLRLMMDDWQFERPSNQYILGDFINIEAAVMQYNHVPLRIFVDSCVATTVPDLNTTPRYSFIENHGCLVDAKLTGSQSRFLPRVQSDKLQFQLEAFVFEQQRSGLVRRTAVFCIACTIYLTCFLKAAAAASAPTDAVHKACSFSNNGVCSCCDTNCGSRAVGQVLPAPQWQGSVSLGPIRVNEKVPFW</sequence>
<keyword evidence="17" id="KW-1185">Reference proteome</keyword>
<evidence type="ECO:0000256" key="8">
    <source>
        <dbReference type="ARBA" id="ARBA00022692"/>
    </source>
</evidence>
<evidence type="ECO:0000256" key="5">
    <source>
        <dbReference type="ARBA" id="ARBA00022525"/>
    </source>
</evidence>
<organism evidence="16 17">
    <name type="scientific">Astyanax mexicanus</name>
    <name type="common">Blind cave fish</name>
    <name type="synonym">Astyanax fasciatus mexicanus</name>
    <dbReference type="NCBI Taxonomy" id="7994"/>
    <lineage>
        <taxon>Eukaryota</taxon>
        <taxon>Metazoa</taxon>
        <taxon>Chordata</taxon>
        <taxon>Craniata</taxon>
        <taxon>Vertebrata</taxon>
        <taxon>Euteleostomi</taxon>
        <taxon>Actinopterygii</taxon>
        <taxon>Neopterygii</taxon>
        <taxon>Teleostei</taxon>
        <taxon>Ostariophysi</taxon>
        <taxon>Characiformes</taxon>
        <taxon>Characoidei</taxon>
        <taxon>Acestrorhamphidae</taxon>
        <taxon>Acestrorhamphinae</taxon>
        <taxon>Astyanax</taxon>
    </lineage>
</organism>
<dbReference type="GO" id="GO:2000344">
    <property type="term" value="P:positive regulation of acrosome reaction"/>
    <property type="evidence" value="ECO:0007669"/>
    <property type="project" value="UniProtKB-UniRule"/>
</dbReference>
<evidence type="ECO:0000256" key="13">
    <source>
        <dbReference type="ARBA" id="ARBA00023180"/>
    </source>
</evidence>
<feature type="domain" description="ZP" evidence="15">
    <location>
        <begin position="168"/>
        <end position="449"/>
    </location>
</feature>
<dbReference type="GeneTree" id="ENSGT01030000234567"/>
<keyword evidence="13" id="KW-0325">Glycoprotein</keyword>
<dbReference type="GO" id="GO:0005886">
    <property type="term" value="C:plasma membrane"/>
    <property type="evidence" value="ECO:0007669"/>
    <property type="project" value="UniProtKB-SubCell"/>
</dbReference>
<reference evidence="16" key="3">
    <citation type="submission" date="2025-08" db="UniProtKB">
        <authorList>
            <consortium name="Ensembl"/>
        </authorList>
    </citation>
    <scope>IDENTIFICATION</scope>
</reference>
<evidence type="ECO:0000256" key="4">
    <source>
        <dbReference type="ARBA" id="ARBA00022475"/>
    </source>
</evidence>
<reference evidence="17" key="2">
    <citation type="journal article" date="2014" name="Nat. Commun.">
        <title>The cavefish genome reveals candidate genes for eye loss.</title>
        <authorList>
            <person name="McGaugh S.E."/>
            <person name="Gross J.B."/>
            <person name="Aken B."/>
            <person name="Blin M."/>
            <person name="Borowsky R."/>
            <person name="Chalopin D."/>
            <person name="Hinaux H."/>
            <person name="Jeffery W.R."/>
            <person name="Keene A."/>
            <person name="Ma L."/>
            <person name="Minx P."/>
            <person name="Murphy D."/>
            <person name="O'Quin K.E."/>
            <person name="Retaux S."/>
            <person name="Rohner N."/>
            <person name="Searle S.M."/>
            <person name="Stahl B.A."/>
            <person name="Tabin C."/>
            <person name="Volff J.N."/>
            <person name="Yoshizawa M."/>
            <person name="Warren W.C."/>
        </authorList>
    </citation>
    <scope>NUCLEOTIDE SEQUENCE [LARGE SCALE GENOMIC DNA]</scope>
    <source>
        <strain evidence="17">female</strain>
    </source>
</reference>
<reference evidence="16" key="4">
    <citation type="submission" date="2025-09" db="UniProtKB">
        <authorList>
            <consortium name="Ensembl"/>
        </authorList>
    </citation>
    <scope>IDENTIFICATION</scope>
</reference>
<keyword evidence="6 14" id="KW-0272">Extracellular matrix</keyword>
<dbReference type="SMART" id="SM00241">
    <property type="entry name" value="ZP"/>
    <property type="match status" value="1"/>
</dbReference>
<evidence type="ECO:0000256" key="7">
    <source>
        <dbReference type="ARBA" id="ARBA00022685"/>
    </source>
</evidence>